<proteinExistence type="inferred from homology"/>
<dbReference type="InterPro" id="IPR025824">
    <property type="entry name" value="OB-fold_nuc-bd_dom"/>
</dbReference>
<gene>
    <name evidence="5" type="primary">xseA</name>
    <name evidence="9" type="ORF">SAMN05660742_10336</name>
</gene>
<feature type="domain" description="OB-fold nucleic acid binding" evidence="8">
    <location>
        <begin position="5"/>
        <end position="97"/>
    </location>
</feature>
<keyword evidence="3 5" id="KW-0378">Hydrolase</keyword>
<reference evidence="9 10" key="1">
    <citation type="submission" date="2016-10" db="EMBL/GenBank/DDBJ databases">
        <authorList>
            <person name="de Groot N.N."/>
        </authorList>
    </citation>
    <scope>NUCLEOTIDE SEQUENCE [LARGE SCALE GENOMIC DNA]</scope>
    <source>
        <strain evidence="9 10">DSM 2179</strain>
    </source>
</reference>
<dbReference type="GO" id="GO:0009318">
    <property type="term" value="C:exodeoxyribonuclease VII complex"/>
    <property type="evidence" value="ECO:0007669"/>
    <property type="project" value="UniProtKB-UniRule"/>
</dbReference>
<evidence type="ECO:0000256" key="4">
    <source>
        <dbReference type="ARBA" id="ARBA00022839"/>
    </source>
</evidence>
<keyword evidence="2 5" id="KW-0540">Nuclease</keyword>
<evidence type="ECO:0000259" key="7">
    <source>
        <dbReference type="Pfam" id="PF02601"/>
    </source>
</evidence>
<dbReference type="GO" id="GO:0005737">
    <property type="term" value="C:cytoplasm"/>
    <property type="evidence" value="ECO:0007669"/>
    <property type="project" value="UniProtKB-SubCell"/>
</dbReference>
<accession>A0A1H6VUK4</accession>
<protein>
    <recommendedName>
        <fullName evidence="5">Exodeoxyribonuclease 7 large subunit</fullName>
        <ecNumber evidence="5">3.1.11.6</ecNumber>
    </recommendedName>
    <alternativeName>
        <fullName evidence="5">Exodeoxyribonuclease VII large subunit</fullName>
        <shortName evidence="5">Exonuclease VII large subunit</shortName>
    </alternativeName>
</protein>
<sequence>MNIYGVNEITKHIKTIMEQDFTLQNLMVRGEISNFKQHYSGHCYFTLKDSSSSLKSVMFRGKAQYLKFMPTNGMKVVANGSISVYERDGAYQMYVDMLIPEGAGELSVAFEQLKTKLTQEGLFEKIHKKSLPILPKTVGIITSATGAVLRDIYKVSKRRNPNVQLVLYPVQVQGLESASQLVQAVKFFNKKFPVDVLIIGRGGGSMEDLWSFNEEKVVRAIFASKIPVVSAVGHETDYTLSDFVSDVRAATPSQAAELIVPDARELTRYIQSLFIQADLQIRHTLQTKKTRLMVCLKSKTMQKPQLLLQEKRQHLDDSFEKVEQLRTRLFVEKKHKMNVVLEKLHILNPVAVLKRGYGIVKIEKKIVYNIDAVKPGQKLAVILSDGSFDAIVADVRKGQVLYGEK</sequence>
<dbReference type="NCBIfam" id="TIGR00237">
    <property type="entry name" value="xseA"/>
    <property type="match status" value="1"/>
</dbReference>
<dbReference type="EC" id="3.1.11.6" evidence="5"/>
<organism evidence="9 10">
    <name type="scientific">Propionispira arboris</name>
    <dbReference type="NCBI Taxonomy" id="84035"/>
    <lineage>
        <taxon>Bacteria</taxon>
        <taxon>Bacillati</taxon>
        <taxon>Bacillota</taxon>
        <taxon>Negativicutes</taxon>
        <taxon>Selenomonadales</taxon>
        <taxon>Selenomonadaceae</taxon>
        <taxon>Propionispira</taxon>
    </lineage>
</organism>
<dbReference type="Proteomes" id="UP000199662">
    <property type="component" value="Unassembled WGS sequence"/>
</dbReference>
<comment type="similarity">
    <text evidence="5 6">Belongs to the XseA family.</text>
</comment>
<comment type="subcellular location">
    <subcellularLocation>
        <location evidence="5 6">Cytoplasm</location>
    </subcellularLocation>
</comment>
<evidence type="ECO:0000256" key="5">
    <source>
        <dbReference type="HAMAP-Rule" id="MF_00378"/>
    </source>
</evidence>
<dbReference type="InterPro" id="IPR003753">
    <property type="entry name" value="Exonuc_VII_L"/>
</dbReference>
<evidence type="ECO:0000256" key="2">
    <source>
        <dbReference type="ARBA" id="ARBA00022722"/>
    </source>
</evidence>
<dbReference type="CDD" id="cd04489">
    <property type="entry name" value="ExoVII_LU_OBF"/>
    <property type="match status" value="1"/>
</dbReference>
<dbReference type="AlphaFoldDB" id="A0A1H6VUK4"/>
<dbReference type="STRING" id="84035.SAMN05660742_10336"/>
<evidence type="ECO:0000313" key="9">
    <source>
        <dbReference type="EMBL" id="SEJ06744.1"/>
    </source>
</evidence>
<evidence type="ECO:0000259" key="8">
    <source>
        <dbReference type="Pfam" id="PF13742"/>
    </source>
</evidence>
<dbReference type="PANTHER" id="PTHR30008">
    <property type="entry name" value="EXODEOXYRIBONUCLEASE 7 LARGE SUBUNIT"/>
    <property type="match status" value="1"/>
</dbReference>
<name>A0A1H6VUK4_9FIRM</name>
<dbReference type="InterPro" id="IPR020579">
    <property type="entry name" value="Exonuc_VII_lsu_C"/>
</dbReference>
<dbReference type="GO" id="GO:0006308">
    <property type="term" value="P:DNA catabolic process"/>
    <property type="evidence" value="ECO:0007669"/>
    <property type="project" value="UniProtKB-UniRule"/>
</dbReference>
<dbReference type="GO" id="GO:0008855">
    <property type="term" value="F:exodeoxyribonuclease VII activity"/>
    <property type="evidence" value="ECO:0007669"/>
    <property type="project" value="UniProtKB-UniRule"/>
</dbReference>
<feature type="domain" description="Exonuclease VII large subunit C-terminal" evidence="7">
    <location>
        <begin position="122"/>
        <end position="337"/>
    </location>
</feature>
<dbReference type="EMBL" id="FNZK01000003">
    <property type="protein sequence ID" value="SEJ06744.1"/>
    <property type="molecule type" value="Genomic_DNA"/>
</dbReference>
<keyword evidence="1 5" id="KW-0963">Cytoplasm</keyword>
<dbReference type="Pfam" id="PF13742">
    <property type="entry name" value="tRNA_anti_2"/>
    <property type="match status" value="1"/>
</dbReference>
<keyword evidence="10" id="KW-1185">Reference proteome</keyword>
<evidence type="ECO:0000313" key="10">
    <source>
        <dbReference type="Proteomes" id="UP000199662"/>
    </source>
</evidence>
<keyword evidence="4 5" id="KW-0269">Exonuclease</keyword>
<dbReference type="PANTHER" id="PTHR30008:SF0">
    <property type="entry name" value="EXODEOXYRIBONUCLEASE 7 LARGE SUBUNIT"/>
    <property type="match status" value="1"/>
</dbReference>
<comment type="function">
    <text evidence="5">Bidirectionally degrades single-stranded DNA into large acid-insoluble oligonucleotides, which are then degraded further into small acid-soluble oligonucleotides.</text>
</comment>
<dbReference type="Pfam" id="PF02601">
    <property type="entry name" value="Exonuc_VII_L"/>
    <property type="match status" value="1"/>
</dbReference>
<comment type="subunit">
    <text evidence="5">Heterooligomer composed of large and small subunits.</text>
</comment>
<dbReference type="HAMAP" id="MF_00378">
    <property type="entry name" value="Exonuc_7_L"/>
    <property type="match status" value="1"/>
</dbReference>
<dbReference type="GO" id="GO:0003676">
    <property type="term" value="F:nucleic acid binding"/>
    <property type="evidence" value="ECO:0007669"/>
    <property type="project" value="InterPro"/>
</dbReference>
<evidence type="ECO:0000256" key="1">
    <source>
        <dbReference type="ARBA" id="ARBA00022490"/>
    </source>
</evidence>
<evidence type="ECO:0000256" key="3">
    <source>
        <dbReference type="ARBA" id="ARBA00022801"/>
    </source>
</evidence>
<comment type="catalytic activity">
    <reaction evidence="5 6">
        <text>Exonucleolytic cleavage in either 5'- to 3'- or 3'- to 5'-direction to yield nucleoside 5'-phosphates.</text>
        <dbReference type="EC" id="3.1.11.6"/>
    </reaction>
</comment>
<evidence type="ECO:0000256" key="6">
    <source>
        <dbReference type="RuleBase" id="RU004355"/>
    </source>
</evidence>